<sequence length="140" mass="14870">MNSTQSHTNTHTGTSAGTLPDSYTEAHSESHPGGIKEKVASVFRSPAVKKHDKVLSESVDHIVAQGSSAGNYPDLPDHPRLSSEVNTTALSDHDKAKLLKEERNANAPTGNFVLADAKPALVSQGYGEYYGAKAATQNRT</sequence>
<keyword evidence="3" id="KW-1185">Reference proteome</keyword>
<proteinExistence type="predicted"/>
<dbReference type="Proteomes" id="UP001174691">
    <property type="component" value="Unassembled WGS sequence"/>
</dbReference>
<accession>A0AA38W0A4</accession>
<feature type="region of interest" description="Disordered" evidence="1">
    <location>
        <begin position="1"/>
        <end position="38"/>
    </location>
</feature>
<protein>
    <submittedName>
        <fullName evidence="2">Uncharacterized protein</fullName>
    </submittedName>
</protein>
<dbReference type="AlphaFoldDB" id="A0AA38W0A4"/>
<reference evidence="2" key="1">
    <citation type="submission" date="2022-07" db="EMBL/GenBank/DDBJ databases">
        <title>Fungi with potential for degradation of polypropylene.</title>
        <authorList>
            <person name="Gostincar C."/>
        </authorList>
    </citation>
    <scope>NUCLEOTIDE SEQUENCE</scope>
    <source>
        <strain evidence="2">EXF-13287</strain>
    </source>
</reference>
<feature type="compositionally biased region" description="Polar residues" evidence="1">
    <location>
        <begin position="1"/>
        <end position="17"/>
    </location>
</feature>
<dbReference type="EMBL" id="JANBVN010000019">
    <property type="protein sequence ID" value="KAJ9161719.1"/>
    <property type="molecule type" value="Genomic_DNA"/>
</dbReference>
<comment type="caution">
    <text evidence="2">The sequence shown here is derived from an EMBL/GenBank/DDBJ whole genome shotgun (WGS) entry which is preliminary data.</text>
</comment>
<evidence type="ECO:0000313" key="3">
    <source>
        <dbReference type="Proteomes" id="UP001174691"/>
    </source>
</evidence>
<evidence type="ECO:0000313" key="2">
    <source>
        <dbReference type="EMBL" id="KAJ9161719.1"/>
    </source>
</evidence>
<name>A0AA38W0A4_9PEZI</name>
<feature type="compositionally biased region" description="Basic and acidic residues" evidence="1">
    <location>
        <begin position="24"/>
        <end position="38"/>
    </location>
</feature>
<gene>
    <name evidence="2" type="ORF">NKR19_g1933</name>
</gene>
<evidence type="ECO:0000256" key="1">
    <source>
        <dbReference type="SAM" id="MobiDB-lite"/>
    </source>
</evidence>
<organism evidence="2 3">
    <name type="scientific">Coniochaeta hoffmannii</name>
    <dbReference type="NCBI Taxonomy" id="91930"/>
    <lineage>
        <taxon>Eukaryota</taxon>
        <taxon>Fungi</taxon>
        <taxon>Dikarya</taxon>
        <taxon>Ascomycota</taxon>
        <taxon>Pezizomycotina</taxon>
        <taxon>Sordariomycetes</taxon>
        <taxon>Sordariomycetidae</taxon>
        <taxon>Coniochaetales</taxon>
        <taxon>Coniochaetaceae</taxon>
        <taxon>Coniochaeta</taxon>
    </lineage>
</organism>